<protein>
    <recommendedName>
        <fullName evidence="5">Short chain dehydrogenase</fullName>
    </recommendedName>
</protein>
<dbReference type="OMA" id="RFEVNTA"/>
<dbReference type="InterPro" id="IPR051468">
    <property type="entry name" value="Fungal_SecMetab_SDRs"/>
</dbReference>
<dbReference type="GeneID" id="20651335"/>
<organism evidence="3 4">
    <name type="scientific">Phytophthora sojae (strain P6497)</name>
    <name type="common">Soybean stem and root rot agent</name>
    <name type="synonym">Phytophthora megasperma f. sp. glycines</name>
    <dbReference type="NCBI Taxonomy" id="1094619"/>
    <lineage>
        <taxon>Eukaryota</taxon>
        <taxon>Sar</taxon>
        <taxon>Stramenopiles</taxon>
        <taxon>Oomycota</taxon>
        <taxon>Peronosporomycetes</taxon>
        <taxon>Peronosporales</taxon>
        <taxon>Peronosporaceae</taxon>
        <taxon>Phytophthora</taxon>
    </lineage>
</organism>
<evidence type="ECO:0008006" key="5">
    <source>
        <dbReference type="Google" id="ProtNLM"/>
    </source>
</evidence>
<keyword evidence="1" id="KW-0521">NADP</keyword>
<dbReference type="PANTHER" id="PTHR43544:SF7">
    <property type="entry name" value="NADB-LER2"/>
    <property type="match status" value="1"/>
</dbReference>
<name>G4ZTC9_PHYSP</name>
<dbReference type="Gene3D" id="3.40.50.720">
    <property type="entry name" value="NAD(P)-binding Rossmann-like Domain"/>
    <property type="match status" value="1"/>
</dbReference>
<evidence type="ECO:0000313" key="3">
    <source>
        <dbReference type="EMBL" id="EGZ12893.1"/>
    </source>
</evidence>
<dbReference type="EMBL" id="JH159156">
    <property type="protein sequence ID" value="EGZ12893.1"/>
    <property type="molecule type" value="Genomic_DNA"/>
</dbReference>
<dbReference type="SUPFAM" id="SSF51735">
    <property type="entry name" value="NAD(P)-binding Rossmann-fold domains"/>
    <property type="match status" value="1"/>
</dbReference>
<dbReference type="InParanoid" id="G4ZTC9"/>
<dbReference type="KEGG" id="psoj:PHYSODRAFT_403180"/>
<sequence length="187" mass="20032">MANKTVLITGSNRGLGLAFAKHYTIAGWNVIATTRKGSNSEHLRALSPFKTSLLDVQDESTVLQAAEQLKDTPIDLLINNAGTFTGGNTMASTVKSDMVKEFEVHAVGPLLVTRALLPNLKLAAKAGNKPAFVVQMSTIYANIESGGGPYPYCTSKTALHMVNHVMADELKRDNISAILLDPGMVYT</sequence>
<dbReference type="PANTHER" id="PTHR43544">
    <property type="entry name" value="SHORT-CHAIN DEHYDROGENASE/REDUCTASE"/>
    <property type="match status" value="1"/>
</dbReference>
<keyword evidence="4" id="KW-1185">Reference proteome</keyword>
<dbReference type="RefSeq" id="XP_009530322.1">
    <property type="nucleotide sequence ID" value="XM_009532027.1"/>
</dbReference>
<dbReference type="AlphaFoldDB" id="G4ZTC9"/>
<dbReference type="SMR" id="G4ZTC9"/>
<evidence type="ECO:0000313" key="4">
    <source>
        <dbReference type="Proteomes" id="UP000002640"/>
    </source>
</evidence>
<evidence type="ECO:0000256" key="2">
    <source>
        <dbReference type="ARBA" id="ARBA00023002"/>
    </source>
</evidence>
<proteinExistence type="predicted"/>
<dbReference type="PRINTS" id="PR00081">
    <property type="entry name" value="GDHRDH"/>
</dbReference>
<evidence type="ECO:0000256" key="1">
    <source>
        <dbReference type="ARBA" id="ARBA00022857"/>
    </source>
</evidence>
<reference evidence="3 4" key="1">
    <citation type="journal article" date="2006" name="Science">
        <title>Phytophthora genome sequences uncover evolutionary origins and mechanisms of pathogenesis.</title>
        <authorList>
            <person name="Tyler B.M."/>
            <person name="Tripathy S."/>
            <person name="Zhang X."/>
            <person name="Dehal P."/>
            <person name="Jiang R.H."/>
            <person name="Aerts A."/>
            <person name="Arredondo F.D."/>
            <person name="Baxter L."/>
            <person name="Bensasson D."/>
            <person name="Beynon J.L."/>
            <person name="Chapman J."/>
            <person name="Damasceno C.M."/>
            <person name="Dorrance A.E."/>
            <person name="Dou D."/>
            <person name="Dickerman A.W."/>
            <person name="Dubchak I.L."/>
            <person name="Garbelotto M."/>
            <person name="Gijzen M."/>
            <person name="Gordon S.G."/>
            <person name="Govers F."/>
            <person name="Grunwald N.J."/>
            <person name="Huang W."/>
            <person name="Ivors K.L."/>
            <person name="Jones R.W."/>
            <person name="Kamoun S."/>
            <person name="Krampis K."/>
            <person name="Lamour K.H."/>
            <person name="Lee M.K."/>
            <person name="McDonald W.H."/>
            <person name="Medina M."/>
            <person name="Meijer H.J."/>
            <person name="Nordberg E.K."/>
            <person name="Maclean D.J."/>
            <person name="Ospina-Giraldo M.D."/>
            <person name="Morris P.F."/>
            <person name="Phuntumart V."/>
            <person name="Putnam N.H."/>
            <person name="Rash S."/>
            <person name="Rose J.K."/>
            <person name="Sakihama Y."/>
            <person name="Salamov A.A."/>
            <person name="Savidor A."/>
            <person name="Scheuring C.F."/>
            <person name="Smith B.M."/>
            <person name="Sobral B.W."/>
            <person name="Terry A."/>
            <person name="Torto-Alalibo T.A."/>
            <person name="Win J."/>
            <person name="Xu Z."/>
            <person name="Zhang H."/>
            <person name="Grigoriev I.V."/>
            <person name="Rokhsar D.S."/>
            <person name="Boore J.L."/>
        </authorList>
    </citation>
    <scope>NUCLEOTIDE SEQUENCE [LARGE SCALE GENOMIC DNA]</scope>
    <source>
        <strain evidence="3 4">P6497</strain>
    </source>
</reference>
<dbReference type="GO" id="GO:0016491">
    <property type="term" value="F:oxidoreductase activity"/>
    <property type="evidence" value="ECO:0007669"/>
    <property type="project" value="UniProtKB-KW"/>
</dbReference>
<dbReference type="Pfam" id="PF00106">
    <property type="entry name" value="adh_short"/>
    <property type="match status" value="1"/>
</dbReference>
<gene>
    <name evidence="3" type="ORF">PHYSODRAFT_403180</name>
</gene>
<dbReference type="InterPro" id="IPR036291">
    <property type="entry name" value="NAD(P)-bd_dom_sf"/>
</dbReference>
<keyword evidence="2" id="KW-0560">Oxidoreductase</keyword>
<dbReference type="GO" id="GO:0005737">
    <property type="term" value="C:cytoplasm"/>
    <property type="evidence" value="ECO:0007669"/>
    <property type="project" value="TreeGrafter"/>
</dbReference>
<feature type="non-terminal residue" evidence="3">
    <location>
        <position position="187"/>
    </location>
</feature>
<accession>G4ZTC9</accession>
<dbReference type="Proteomes" id="UP000002640">
    <property type="component" value="Unassembled WGS sequence"/>
</dbReference>
<dbReference type="InterPro" id="IPR002347">
    <property type="entry name" value="SDR_fam"/>
</dbReference>